<protein>
    <submittedName>
        <fullName evidence="7 9">Cation efflux protein family and Cation efflux protein transmembrane domain-containing protein</fullName>
    </submittedName>
</protein>
<dbReference type="OrthoDB" id="5829722at2759"/>
<keyword evidence="8" id="KW-1185">Reference proteome</keyword>
<feature type="transmembrane region" description="Helical" evidence="5">
    <location>
        <begin position="197"/>
        <end position="218"/>
    </location>
</feature>
<evidence type="ECO:0000256" key="5">
    <source>
        <dbReference type="SAM" id="Phobius"/>
    </source>
</evidence>
<dbReference type="AlphaFoldDB" id="A0A090KQL3"/>
<keyword evidence="2 5" id="KW-0812">Transmembrane</keyword>
<dbReference type="InterPro" id="IPR027469">
    <property type="entry name" value="Cation_efflux_TMD_sf"/>
</dbReference>
<evidence type="ECO:0000313" key="7">
    <source>
        <dbReference type="EMBL" id="CEF59818.1"/>
    </source>
</evidence>
<dbReference type="GO" id="GO:0016020">
    <property type="term" value="C:membrane"/>
    <property type="evidence" value="ECO:0007669"/>
    <property type="project" value="UniProtKB-SubCell"/>
</dbReference>
<reference evidence="8" key="1">
    <citation type="submission" date="2014-09" db="EMBL/GenBank/DDBJ databases">
        <authorList>
            <person name="Martin A.A."/>
        </authorList>
    </citation>
    <scope>NUCLEOTIDE SEQUENCE</scope>
    <source>
        <strain evidence="8">ED321</strain>
    </source>
</reference>
<dbReference type="CTD" id="36384629"/>
<keyword evidence="3 5" id="KW-1133">Transmembrane helix</keyword>
<feature type="transmembrane region" description="Helical" evidence="5">
    <location>
        <begin position="171"/>
        <end position="191"/>
    </location>
</feature>
<organism evidence="7">
    <name type="scientific">Strongyloides ratti</name>
    <name type="common">Parasitic roundworm</name>
    <dbReference type="NCBI Taxonomy" id="34506"/>
    <lineage>
        <taxon>Eukaryota</taxon>
        <taxon>Metazoa</taxon>
        <taxon>Ecdysozoa</taxon>
        <taxon>Nematoda</taxon>
        <taxon>Chromadorea</taxon>
        <taxon>Rhabditida</taxon>
        <taxon>Tylenchina</taxon>
        <taxon>Panagrolaimomorpha</taxon>
        <taxon>Strongyloidoidea</taxon>
        <taxon>Strongyloididae</taxon>
        <taxon>Strongyloides</taxon>
    </lineage>
</organism>
<feature type="transmembrane region" description="Helical" evidence="5">
    <location>
        <begin position="90"/>
        <end position="110"/>
    </location>
</feature>
<feature type="transmembrane region" description="Helical" evidence="5">
    <location>
        <begin position="37"/>
        <end position="54"/>
    </location>
</feature>
<reference evidence="7" key="2">
    <citation type="submission" date="2014-09" db="EMBL/GenBank/DDBJ databases">
        <authorList>
            <person name="Aslett A.Martin."/>
        </authorList>
    </citation>
    <scope>NUCLEOTIDE SEQUENCE</scope>
    <source>
        <strain evidence="7">ED321 Heterogonic</strain>
    </source>
</reference>
<evidence type="ECO:0000256" key="2">
    <source>
        <dbReference type="ARBA" id="ARBA00022692"/>
    </source>
</evidence>
<accession>A0A090KQL3</accession>
<dbReference type="WBParaSite" id="SRAE_X000156200.1">
    <property type="protein sequence ID" value="SRAE_X000156200.1"/>
    <property type="gene ID" value="WBGene00267135"/>
</dbReference>
<evidence type="ECO:0000313" key="8">
    <source>
        <dbReference type="Proteomes" id="UP000035682"/>
    </source>
</evidence>
<comment type="subcellular location">
    <subcellularLocation>
        <location evidence="1">Membrane</location>
        <topology evidence="1">Multi-pass membrane protein</topology>
    </subcellularLocation>
</comment>
<reference evidence="9" key="3">
    <citation type="submission" date="2020-12" db="UniProtKB">
        <authorList>
            <consortium name="WormBaseParasite"/>
        </authorList>
    </citation>
    <scope>IDENTIFICATION</scope>
</reference>
<dbReference type="GO" id="GO:0008324">
    <property type="term" value="F:monoatomic cation transmembrane transporter activity"/>
    <property type="evidence" value="ECO:0007669"/>
    <property type="project" value="InterPro"/>
</dbReference>
<dbReference type="SUPFAM" id="SSF161111">
    <property type="entry name" value="Cation efflux protein transmembrane domain-like"/>
    <property type="match status" value="1"/>
</dbReference>
<name>A0A090KQL3_STRRB</name>
<feature type="transmembrane region" description="Helical" evidence="5">
    <location>
        <begin position="130"/>
        <end position="150"/>
    </location>
</feature>
<evidence type="ECO:0000256" key="3">
    <source>
        <dbReference type="ARBA" id="ARBA00022989"/>
    </source>
</evidence>
<evidence type="ECO:0000313" key="10">
    <source>
        <dbReference type="WormBase" id="SRAE_X000156200"/>
    </source>
</evidence>
<dbReference type="Gene3D" id="1.20.1510.10">
    <property type="entry name" value="Cation efflux protein transmembrane domain"/>
    <property type="match status" value="1"/>
</dbReference>
<dbReference type="Proteomes" id="UP000035682">
    <property type="component" value="Unplaced"/>
</dbReference>
<sequence>MSEIERNIESNVIEGNQINENNFNEINLKEKDIFEKITGIVIIIVICETIFGVISNSISLLADSCRLFVDIFMYFNLSKNVTKKQKFLESLFVFIGIVLAITLAVLYIIISTKRLYSNDIKIDSTNMLVGGFLAILANIGMCIVHASDIFKPRRYTLLSDFISIRLQQSCHIFINHGLGFIVFISALLIYIDKYYIFTDSISAIVMSILILSNTLAIINKYQRYFIKKYSYIEISSTNNE</sequence>
<dbReference type="InterPro" id="IPR058533">
    <property type="entry name" value="Cation_efflux_TM"/>
</dbReference>
<keyword evidence="4 5" id="KW-0472">Membrane</keyword>
<gene>
    <name evidence="7 9 10" type="ORF">SRAE_X000156200</name>
</gene>
<evidence type="ECO:0000259" key="6">
    <source>
        <dbReference type="Pfam" id="PF01545"/>
    </source>
</evidence>
<evidence type="ECO:0000256" key="1">
    <source>
        <dbReference type="ARBA" id="ARBA00004141"/>
    </source>
</evidence>
<dbReference type="GeneID" id="36384629"/>
<dbReference type="Pfam" id="PF01545">
    <property type="entry name" value="Cation_efflux"/>
    <property type="match status" value="1"/>
</dbReference>
<evidence type="ECO:0000256" key="4">
    <source>
        <dbReference type="ARBA" id="ARBA00023136"/>
    </source>
</evidence>
<dbReference type="RefSeq" id="XP_024499029.1">
    <property type="nucleotide sequence ID" value="XM_024650374.1"/>
</dbReference>
<evidence type="ECO:0000313" key="9">
    <source>
        <dbReference type="WBParaSite" id="SRAE_X000156200.1"/>
    </source>
</evidence>
<feature type="domain" description="Cation efflux protein transmembrane" evidence="6">
    <location>
        <begin position="40"/>
        <end position="218"/>
    </location>
</feature>
<dbReference type="EMBL" id="LN609396">
    <property type="protein sequence ID" value="CEF59818.1"/>
    <property type="molecule type" value="Genomic_DNA"/>
</dbReference>
<dbReference type="OMA" id="TRIFADH"/>
<dbReference type="WormBase" id="SRAE_X000156200">
    <property type="protein sequence ID" value="SRP09464"/>
    <property type="gene ID" value="WBGene00267135"/>
</dbReference>
<proteinExistence type="predicted"/>